<evidence type="ECO:0000256" key="5">
    <source>
        <dbReference type="ARBA" id="ARBA00022679"/>
    </source>
</evidence>
<dbReference type="AlphaFoldDB" id="W9H475"/>
<dbReference type="GO" id="GO:0004410">
    <property type="term" value="F:homocitrate synthase activity"/>
    <property type="evidence" value="ECO:0007669"/>
    <property type="project" value="UniProtKB-UniRule"/>
</dbReference>
<dbReference type="InterPro" id="IPR013785">
    <property type="entry name" value="Aldolase_TIM"/>
</dbReference>
<evidence type="ECO:0000256" key="1">
    <source>
        <dbReference type="ARBA" id="ARBA00003050"/>
    </source>
</evidence>
<evidence type="ECO:0000256" key="6">
    <source>
        <dbReference type="ARBA" id="ARBA00048019"/>
    </source>
</evidence>
<dbReference type="EMBL" id="AVFL01000011">
    <property type="protein sequence ID" value="EWY39581.1"/>
    <property type="molecule type" value="Genomic_DNA"/>
</dbReference>
<protein>
    <recommendedName>
        <fullName evidence="4 8">Homocitrate synthase</fullName>
        <ecNumber evidence="3 8">2.3.3.14</ecNumber>
    </recommendedName>
</protein>
<dbReference type="SUPFAM" id="SSF51569">
    <property type="entry name" value="Aldolase"/>
    <property type="match status" value="1"/>
</dbReference>
<comment type="catalytic activity">
    <reaction evidence="6 8">
        <text>acetyl-CoA + 2-oxoglutarate + H2O = (2R)-homocitrate + CoA + H(+)</text>
        <dbReference type="Rhea" id="RHEA:12929"/>
        <dbReference type="ChEBI" id="CHEBI:15377"/>
        <dbReference type="ChEBI" id="CHEBI:15378"/>
        <dbReference type="ChEBI" id="CHEBI:16810"/>
        <dbReference type="ChEBI" id="CHEBI:57287"/>
        <dbReference type="ChEBI" id="CHEBI:57288"/>
        <dbReference type="ChEBI" id="CHEBI:58884"/>
        <dbReference type="EC" id="2.3.3.14"/>
    </reaction>
</comment>
<dbReference type="InterPro" id="IPR002034">
    <property type="entry name" value="AIPM/Hcit_synth_CS"/>
</dbReference>
<dbReference type="NCBIfam" id="TIGR02660">
    <property type="entry name" value="nifV_homocitr"/>
    <property type="match status" value="1"/>
</dbReference>
<dbReference type="EC" id="2.3.3.14" evidence="3 8"/>
<organism evidence="10 11">
    <name type="scientific">Skermanella stibiiresistens SB22</name>
    <dbReference type="NCBI Taxonomy" id="1385369"/>
    <lineage>
        <taxon>Bacteria</taxon>
        <taxon>Pseudomonadati</taxon>
        <taxon>Pseudomonadota</taxon>
        <taxon>Alphaproteobacteria</taxon>
        <taxon>Rhodospirillales</taxon>
        <taxon>Azospirillaceae</taxon>
        <taxon>Skermanella</taxon>
    </lineage>
</organism>
<dbReference type="PANTHER" id="PTHR42880">
    <property type="entry name" value="HOMOCITRATE SYNTHASE"/>
    <property type="match status" value="1"/>
</dbReference>
<gene>
    <name evidence="10" type="ORF">N825_05695</name>
</gene>
<reference evidence="10 11" key="1">
    <citation type="submission" date="2013-08" db="EMBL/GenBank/DDBJ databases">
        <title>The genome sequence of Skermanella stibiiresistens.</title>
        <authorList>
            <person name="Zhu W."/>
            <person name="Wang G."/>
        </authorList>
    </citation>
    <scope>NUCLEOTIDE SEQUENCE [LARGE SCALE GENOMIC DNA]</scope>
    <source>
        <strain evidence="10 11">SB22</strain>
    </source>
</reference>
<evidence type="ECO:0000256" key="7">
    <source>
        <dbReference type="RuleBase" id="RU003523"/>
    </source>
</evidence>
<dbReference type="Proteomes" id="UP000019486">
    <property type="component" value="Unassembled WGS sequence"/>
</dbReference>
<dbReference type="InterPro" id="IPR000891">
    <property type="entry name" value="PYR_CT"/>
</dbReference>
<dbReference type="PROSITE" id="PS50991">
    <property type="entry name" value="PYR_CT"/>
    <property type="match status" value="1"/>
</dbReference>
<dbReference type="Gene3D" id="3.20.20.70">
    <property type="entry name" value="Aldolase class I"/>
    <property type="match status" value="1"/>
</dbReference>
<evidence type="ECO:0000313" key="10">
    <source>
        <dbReference type="EMBL" id="EWY39581.1"/>
    </source>
</evidence>
<dbReference type="PROSITE" id="PS00816">
    <property type="entry name" value="AIPM_HOMOCIT_SYNTH_2"/>
    <property type="match status" value="1"/>
</dbReference>
<dbReference type="RefSeq" id="WP_037453969.1">
    <property type="nucleotide sequence ID" value="NZ_AVFL01000011.1"/>
</dbReference>
<dbReference type="PANTHER" id="PTHR42880:SF1">
    <property type="entry name" value="ISOPROPYLMALATE_HOMOCITRATE_CITRAMALATE SYNTHASE FAMILY PROTEIN"/>
    <property type="match status" value="1"/>
</dbReference>
<evidence type="ECO:0000256" key="3">
    <source>
        <dbReference type="ARBA" id="ARBA00012974"/>
    </source>
</evidence>
<accession>W9H475</accession>
<dbReference type="GO" id="GO:0009399">
    <property type="term" value="P:nitrogen fixation"/>
    <property type="evidence" value="ECO:0007669"/>
    <property type="project" value="UniProtKB-UniRule"/>
</dbReference>
<comment type="function">
    <text evidence="1 8">This protein is a Fe-Mo-cofactor biosynthetic component.</text>
</comment>
<dbReference type="InterPro" id="IPR013477">
    <property type="entry name" value="NifV/FrbC"/>
</dbReference>
<dbReference type="OrthoDB" id="9803573at2"/>
<name>W9H475_9PROT</name>
<dbReference type="PATRIC" id="fig|1385369.3.peg.3348"/>
<sequence>MPEQRSITINDTTLRDGEQTAGVSFTLDEKIAIARALDAAGVPELEIGIPAMGEEEREGIRAVAEAGLSHTRLMVWCRMRADDLSDAAACGVSFVNMSMPVSDIHIQRKLGRDRSWVLGQIDRQIRTARDLGLDVGFGGEDSSRADPDFMARVAETAQRAGARRYRFADTLGVLDPFQTFALIQALRARTDLEIEIHAHDDLGLATANSLAAVRGGATHVNTTVNGLGERAGNAALEEIVMGLRHLYGWDTGVEATRLPAISDLVARASNRPIPINKSIVGGAVFTHEAGIHVDGLLRDPMTYQGFDPAEVGRRHSIVLGKHSGSAGVKLAFARMGIELTDGEARAILPRVRSVAGAFKRSPTSDELLQFRRDAAKADISTVMAS</sequence>
<keyword evidence="8" id="KW-0535">Nitrogen fixation</keyword>
<evidence type="ECO:0000256" key="8">
    <source>
        <dbReference type="RuleBase" id="RU367143"/>
    </source>
</evidence>
<dbReference type="CDD" id="cd07939">
    <property type="entry name" value="DRE_TIM_NifV"/>
    <property type="match status" value="1"/>
</dbReference>
<comment type="similarity">
    <text evidence="2 7">Belongs to the alpha-IPM synthase/homocitrate synthase family.</text>
</comment>
<comment type="caution">
    <text evidence="10">The sequence shown here is derived from an EMBL/GenBank/DDBJ whole genome shotgun (WGS) entry which is preliminary data.</text>
</comment>
<keyword evidence="5 7" id="KW-0808">Transferase</keyword>
<keyword evidence="11" id="KW-1185">Reference proteome</keyword>
<dbReference type="Pfam" id="PF00682">
    <property type="entry name" value="HMGL-like"/>
    <property type="match status" value="1"/>
</dbReference>
<evidence type="ECO:0000256" key="2">
    <source>
        <dbReference type="ARBA" id="ARBA00006154"/>
    </source>
</evidence>
<feature type="domain" description="Pyruvate carboxyltransferase" evidence="9">
    <location>
        <begin position="7"/>
        <end position="259"/>
    </location>
</feature>
<dbReference type="Gene3D" id="1.10.238.260">
    <property type="match status" value="1"/>
</dbReference>
<evidence type="ECO:0000259" key="9">
    <source>
        <dbReference type="PROSITE" id="PS50991"/>
    </source>
</evidence>
<dbReference type="PROSITE" id="PS00815">
    <property type="entry name" value="AIPM_HOMOCIT_SYNTH_1"/>
    <property type="match status" value="1"/>
</dbReference>
<proteinExistence type="inferred from homology"/>
<evidence type="ECO:0000313" key="11">
    <source>
        <dbReference type="Proteomes" id="UP000019486"/>
    </source>
</evidence>
<dbReference type="STRING" id="1385369.N825_05695"/>
<dbReference type="InterPro" id="IPR054691">
    <property type="entry name" value="LeuA/HCS_post-cat"/>
</dbReference>
<dbReference type="GO" id="GO:0019752">
    <property type="term" value="P:carboxylic acid metabolic process"/>
    <property type="evidence" value="ECO:0007669"/>
    <property type="project" value="UniProtKB-UniRule"/>
</dbReference>
<evidence type="ECO:0000256" key="4">
    <source>
        <dbReference type="ARBA" id="ARBA00020735"/>
    </source>
</evidence>
<dbReference type="Pfam" id="PF22617">
    <property type="entry name" value="HCS_D2"/>
    <property type="match status" value="1"/>
</dbReference>